<dbReference type="InterPro" id="IPR011990">
    <property type="entry name" value="TPR-like_helical_dom_sf"/>
</dbReference>
<dbReference type="SUPFAM" id="SSF81901">
    <property type="entry name" value="HCP-like"/>
    <property type="match status" value="2"/>
</dbReference>
<gene>
    <name evidence="1" type="ORF">SYNPS1DRAFT_22364</name>
</gene>
<evidence type="ECO:0008006" key="3">
    <source>
        <dbReference type="Google" id="ProtNLM"/>
    </source>
</evidence>
<dbReference type="SMART" id="SM00671">
    <property type="entry name" value="SEL1"/>
    <property type="match status" value="5"/>
</dbReference>
<dbReference type="OrthoDB" id="2425131at2759"/>
<protein>
    <recommendedName>
        <fullName evidence="3">Sel1 repeat family protein</fullName>
    </recommendedName>
</protein>
<proteinExistence type="predicted"/>
<accession>A0A4P9Z1U7</accession>
<dbReference type="AlphaFoldDB" id="A0A4P9Z1U7"/>
<dbReference type="Pfam" id="PF08238">
    <property type="entry name" value="Sel1"/>
    <property type="match status" value="5"/>
</dbReference>
<dbReference type="PANTHER" id="PTHR43628:SF1">
    <property type="entry name" value="CHITIN SYNTHASE REGULATORY FACTOR 2-RELATED"/>
    <property type="match status" value="1"/>
</dbReference>
<dbReference type="PANTHER" id="PTHR43628">
    <property type="entry name" value="ACTIVATOR OF C KINASE PROTEIN 1-RELATED"/>
    <property type="match status" value="1"/>
</dbReference>
<dbReference type="Gene3D" id="1.25.40.10">
    <property type="entry name" value="Tetratricopeptide repeat domain"/>
    <property type="match status" value="2"/>
</dbReference>
<organism evidence="1 2">
    <name type="scientific">Syncephalis pseudoplumigaleata</name>
    <dbReference type="NCBI Taxonomy" id="1712513"/>
    <lineage>
        <taxon>Eukaryota</taxon>
        <taxon>Fungi</taxon>
        <taxon>Fungi incertae sedis</taxon>
        <taxon>Zoopagomycota</taxon>
        <taxon>Zoopagomycotina</taxon>
        <taxon>Zoopagomycetes</taxon>
        <taxon>Zoopagales</taxon>
        <taxon>Piptocephalidaceae</taxon>
        <taxon>Syncephalis</taxon>
    </lineage>
</organism>
<sequence>MSRFRLVQLSRRPPCPYPVQASYRRIAASAVNAARSPCRVPKAYFSRPSCSLRQEQGMGGIFASVPTAEPQASAENSRLEADDILPTDAVIRAISQKEQTRLDARLAYRVTTLLLDAQWQVMAADAVDGSWTSLKHAVLAAPGGVVRDVDKAEAILTRLAEEGHVGAQLNLATLLIHARDDIHGALAWWERAGNAGHPSGFTEMGKAYMVRRGGIAQDLAKAYAYLHRAAEAQDPEAQHLLGIMLSQGQGPTGVPEKAEAFAWFEKAASHGFPNALFNTGACYFMGDGVQQDEQRAAQYWIMAAERNVPPALINLGKFYAEGRGGLAPDVDKARALWTRLADRDDVFGESARELLKSAR</sequence>
<evidence type="ECO:0000313" key="1">
    <source>
        <dbReference type="EMBL" id="RKP25731.1"/>
    </source>
</evidence>
<dbReference type="EMBL" id="KZ989637">
    <property type="protein sequence ID" value="RKP25731.1"/>
    <property type="molecule type" value="Genomic_DNA"/>
</dbReference>
<dbReference type="InterPro" id="IPR052945">
    <property type="entry name" value="Mitotic_Regulator"/>
</dbReference>
<keyword evidence="2" id="KW-1185">Reference proteome</keyword>
<dbReference type="InterPro" id="IPR006597">
    <property type="entry name" value="Sel1-like"/>
</dbReference>
<evidence type="ECO:0000313" key="2">
    <source>
        <dbReference type="Proteomes" id="UP000278143"/>
    </source>
</evidence>
<name>A0A4P9Z1U7_9FUNG</name>
<reference evidence="2" key="1">
    <citation type="journal article" date="2018" name="Nat. Microbiol.">
        <title>Leveraging single-cell genomics to expand the fungal tree of life.</title>
        <authorList>
            <person name="Ahrendt S.R."/>
            <person name="Quandt C.A."/>
            <person name="Ciobanu D."/>
            <person name="Clum A."/>
            <person name="Salamov A."/>
            <person name="Andreopoulos B."/>
            <person name="Cheng J.F."/>
            <person name="Woyke T."/>
            <person name="Pelin A."/>
            <person name="Henrissat B."/>
            <person name="Reynolds N.K."/>
            <person name="Benny G.L."/>
            <person name="Smith M.E."/>
            <person name="James T.Y."/>
            <person name="Grigoriev I.V."/>
        </authorList>
    </citation>
    <scope>NUCLEOTIDE SEQUENCE [LARGE SCALE GENOMIC DNA]</scope>
    <source>
        <strain evidence="2">Benny S71-1</strain>
    </source>
</reference>
<dbReference type="Proteomes" id="UP000278143">
    <property type="component" value="Unassembled WGS sequence"/>
</dbReference>